<dbReference type="PANTHER" id="PTHR36699:SF1">
    <property type="entry name" value="L,D-TRANSPEPTIDASE YAFK-RELATED"/>
    <property type="match status" value="1"/>
</dbReference>
<evidence type="ECO:0000256" key="3">
    <source>
        <dbReference type="ARBA" id="ARBA00022679"/>
    </source>
</evidence>
<feature type="signal peptide" evidence="8">
    <location>
        <begin position="1"/>
        <end position="24"/>
    </location>
</feature>
<comment type="caution">
    <text evidence="10">The sequence shown here is derived from an EMBL/GenBank/DDBJ whole genome shotgun (WGS) entry which is preliminary data.</text>
</comment>
<evidence type="ECO:0000256" key="4">
    <source>
        <dbReference type="ARBA" id="ARBA00022960"/>
    </source>
</evidence>
<protein>
    <submittedName>
        <fullName evidence="10">L,D-transpeptidase family protein</fullName>
    </submittedName>
</protein>
<evidence type="ECO:0000256" key="5">
    <source>
        <dbReference type="ARBA" id="ARBA00022984"/>
    </source>
</evidence>
<comment type="similarity">
    <text evidence="2">Belongs to the YkuD family.</text>
</comment>
<dbReference type="CDD" id="cd16913">
    <property type="entry name" value="YkuD_like"/>
    <property type="match status" value="1"/>
</dbReference>
<accession>A0ABV7LH29</accession>
<dbReference type="RefSeq" id="WP_376829880.1">
    <property type="nucleotide sequence ID" value="NZ_JBHLWR010000006.1"/>
</dbReference>
<keyword evidence="8" id="KW-0732">Signal</keyword>
<dbReference type="Pfam" id="PF03734">
    <property type="entry name" value="YkuD"/>
    <property type="match status" value="1"/>
</dbReference>
<reference evidence="11" key="1">
    <citation type="journal article" date="2019" name="Int. J. Syst. Evol. Microbiol.">
        <title>The Global Catalogue of Microorganisms (GCM) 10K type strain sequencing project: providing services to taxonomists for standard genome sequencing and annotation.</title>
        <authorList>
            <consortium name="The Broad Institute Genomics Platform"/>
            <consortium name="The Broad Institute Genome Sequencing Center for Infectious Disease"/>
            <person name="Wu L."/>
            <person name="Ma J."/>
        </authorList>
    </citation>
    <scope>NUCLEOTIDE SEQUENCE [LARGE SCALE GENOMIC DNA]</scope>
    <source>
        <strain evidence="11">CCM 7941</strain>
    </source>
</reference>
<keyword evidence="3" id="KW-0808">Transferase</keyword>
<feature type="domain" description="L,D-TPase catalytic" evidence="9">
    <location>
        <begin position="49"/>
        <end position="177"/>
    </location>
</feature>
<organism evidence="10 11">
    <name type="scientific">Camelimonas abortus</name>
    <dbReference type="NCBI Taxonomy" id="1017184"/>
    <lineage>
        <taxon>Bacteria</taxon>
        <taxon>Pseudomonadati</taxon>
        <taxon>Pseudomonadota</taxon>
        <taxon>Alphaproteobacteria</taxon>
        <taxon>Hyphomicrobiales</taxon>
        <taxon>Chelatococcaceae</taxon>
        <taxon>Camelimonas</taxon>
    </lineage>
</organism>
<feature type="active site" description="Proton donor/acceptor" evidence="7">
    <location>
        <position position="141"/>
    </location>
</feature>
<dbReference type="PANTHER" id="PTHR36699">
    <property type="entry name" value="LD-TRANSPEPTIDASE"/>
    <property type="match status" value="1"/>
</dbReference>
<keyword evidence="11" id="KW-1185">Reference proteome</keyword>
<evidence type="ECO:0000256" key="2">
    <source>
        <dbReference type="ARBA" id="ARBA00005992"/>
    </source>
</evidence>
<evidence type="ECO:0000256" key="6">
    <source>
        <dbReference type="ARBA" id="ARBA00023316"/>
    </source>
</evidence>
<feature type="chain" id="PRO_5047027773" evidence="8">
    <location>
        <begin position="25"/>
        <end position="389"/>
    </location>
</feature>
<keyword evidence="4 7" id="KW-0133">Cell shape</keyword>
<evidence type="ECO:0000313" key="10">
    <source>
        <dbReference type="EMBL" id="MFC3266834.1"/>
    </source>
</evidence>
<keyword evidence="6 7" id="KW-0961">Cell wall biogenesis/degradation</keyword>
<evidence type="ECO:0000256" key="8">
    <source>
        <dbReference type="SAM" id="SignalP"/>
    </source>
</evidence>
<evidence type="ECO:0000256" key="1">
    <source>
        <dbReference type="ARBA" id="ARBA00004752"/>
    </source>
</evidence>
<dbReference type="InterPro" id="IPR005490">
    <property type="entry name" value="LD_TPept_cat_dom"/>
</dbReference>
<sequence>MKRLLTSAVVIAAIAAGAAGDAFARADAPLSPGLVAAMRAKDMKPSAPVLLRVFKREAELEVWKQRSDGRYALLKTFPVCRWSGQLGPKRRTGDRQTPEGFYEIRPQQMNPRSAYHLSFNVGFPNAYDRAHGYTGSYLMVHGACSSMGCYAMTDAGVQEIYALLREAFRGGQRAAQFQAYPFRMTARNMALARDDPNYPFWLQLKEGYDRFEATRLPPAVQVSGRRYVFAPYAGPETEARAQARLEAERDAIRREIDDGAPSVRITYADGGMHPSFARLRDRTALGVVSRPEALAQAGRIVVVRAGVKKRPTLTAQASGLAFVMWEMALRRSPPALALPGAGAVAADRVAIAHAGAAYAGAAQDAAAPATRDGWTGALVAMARAGDLAR</sequence>
<feature type="active site" description="Nucleophile" evidence="7">
    <location>
        <position position="149"/>
    </location>
</feature>
<dbReference type="Proteomes" id="UP001595536">
    <property type="component" value="Unassembled WGS sequence"/>
</dbReference>
<evidence type="ECO:0000259" key="9">
    <source>
        <dbReference type="PROSITE" id="PS52029"/>
    </source>
</evidence>
<name>A0ABV7LH29_9HYPH</name>
<dbReference type="EMBL" id="JBHRUV010000058">
    <property type="protein sequence ID" value="MFC3266834.1"/>
    <property type="molecule type" value="Genomic_DNA"/>
</dbReference>
<proteinExistence type="inferred from homology"/>
<evidence type="ECO:0000313" key="11">
    <source>
        <dbReference type="Proteomes" id="UP001595536"/>
    </source>
</evidence>
<evidence type="ECO:0000256" key="7">
    <source>
        <dbReference type="PROSITE-ProRule" id="PRU01373"/>
    </source>
</evidence>
<comment type="pathway">
    <text evidence="1 7">Cell wall biogenesis; peptidoglycan biosynthesis.</text>
</comment>
<dbReference type="InterPro" id="IPR038063">
    <property type="entry name" value="Transpep_catalytic_dom"/>
</dbReference>
<dbReference type="SUPFAM" id="SSF141523">
    <property type="entry name" value="L,D-transpeptidase catalytic domain-like"/>
    <property type="match status" value="1"/>
</dbReference>
<dbReference type="PROSITE" id="PS52029">
    <property type="entry name" value="LD_TPASE"/>
    <property type="match status" value="1"/>
</dbReference>
<keyword evidence="5 7" id="KW-0573">Peptidoglycan synthesis</keyword>
<gene>
    <name evidence="10" type="ORF">ACFOEX_10800</name>
</gene>